<evidence type="ECO:0000256" key="3">
    <source>
        <dbReference type="ARBA" id="ARBA00022982"/>
    </source>
</evidence>
<evidence type="ECO:0000256" key="1">
    <source>
        <dbReference type="ARBA" id="ARBA00008987"/>
    </source>
</evidence>
<reference evidence="7" key="1">
    <citation type="submission" date="2020-02" db="EMBL/GenBank/DDBJ databases">
        <authorList>
            <person name="Meier V. D."/>
        </authorList>
    </citation>
    <scope>NUCLEOTIDE SEQUENCE</scope>
    <source>
        <strain evidence="7">AVDCRST_MAG45</strain>
    </source>
</reference>
<dbReference type="CDD" id="cd02947">
    <property type="entry name" value="TRX_family"/>
    <property type="match status" value="1"/>
</dbReference>
<dbReference type="Gene3D" id="3.40.30.10">
    <property type="entry name" value="Glutaredoxin"/>
    <property type="match status" value="1"/>
</dbReference>
<dbReference type="PANTHER" id="PTHR45663">
    <property type="entry name" value="GEO12009P1"/>
    <property type="match status" value="1"/>
</dbReference>
<proteinExistence type="inferred from homology"/>
<dbReference type="GO" id="GO:0045454">
    <property type="term" value="P:cell redox homeostasis"/>
    <property type="evidence" value="ECO:0007669"/>
    <property type="project" value="TreeGrafter"/>
</dbReference>
<accession>A0A6J4TBE7</accession>
<dbReference type="Pfam" id="PF00085">
    <property type="entry name" value="Thioredoxin"/>
    <property type="match status" value="1"/>
</dbReference>
<dbReference type="SUPFAM" id="SSF52833">
    <property type="entry name" value="Thioredoxin-like"/>
    <property type="match status" value="1"/>
</dbReference>
<keyword evidence="2" id="KW-0813">Transport</keyword>
<evidence type="ECO:0000259" key="6">
    <source>
        <dbReference type="PROSITE" id="PS51352"/>
    </source>
</evidence>
<dbReference type="PROSITE" id="PS00194">
    <property type="entry name" value="THIOREDOXIN_1"/>
    <property type="match status" value="1"/>
</dbReference>
<protein>
    <submittedName>
        <fullName evidence="7">FIG000875: Thioredoxin domain-containing protein EC-YbbN</fullName>
    </submittedName>
</protein>
<dbReference type="InterPro" id="IPR013766">
    <property type="entry name" value="Thioredoxin_domain"/>
</dbReference>
<keyword evidence="3" id="KW-0249">Electron transport</keyword>
<evidence type="ECO:0000256" key="5">
    <source>
        <dbReference type="ARBA" id="ARBA00023284"/>
    </source>
</evidence>
<gene>
    <name evidence="7" type="ORF">AVDCRST_MAG45-2314</name>
</gene>
<dbReference type="EMBL" id="CADCVU010000201">
    <property type="protein sequence ID" value="CAA9517942.1"/>
    <property type="molecule type" value="Genomic_DNA"/>
</dbReference>
<dbReference type="Pfam" id="PF14561">
    <property type="entry name" value="TPR_20"/>
    <property type="match status" value="1"/>
</dbReference>
<dbReference type="AlphaFoldDB" id="A0A6J4TBE7"/>
<dbReference type="GO" id="GO:0015035">
    <property type="term" value="F:protein-disulfide reductase activity"/>
    <property type="evidence" value="ECO:0007669"/>
    <property type="project" value="TreeGrafter"/>
</dbReference>
<keyword evidence="5" id="KW-0676">Redox-active center</keyword>
<dbReference type="InterPro" id="IPR036249">
    <property type="entry name" value="Thioredoxin-like_sf"/>
</dbReference>
<dbReference type="PRINTS" id="PR00421">
    <property type="entry name" value="THIOREDOXIN"/>
</dbReference>
<evidence type="ECO:0000256" key="4">
    <source>
        <dbReference type="ARBA" id="ARBA00023157"/>
    </source>
</evidence>
<dbReference type="InterPro" id="IPR017937">
    <property type="entry name" value="Thioredoxin_CS"/>
</dbReference>
<dbReference type="GO" id="GO:0005829">
    <property type="term" value="C:cytosol"/>
    <property type="evidence" value="ECO:0007669"/>
    <property type="project" value="TreeGrafter"/>
</dbReference>
<comment type="similarity">
    <text evidence="1">Belongs to the thioredoxin family.</text>
</comment>
<organism evidence="7">
    <name type="scientific">uncultured Solirubrobacterales bacterium</name>
    <dbReference type="NCBI Taxonomy" id="768556"/>
    <lineage>
        <taxon>Bacteria</taxon>
        <taxon>Bacillati</taxon>
        <taxon>Actinomycetota</taxon>
        <taxon>Thermoleophilia</taxon>
        <taxon>Solirubrobacterales</taxon>
        <taxon>environmental samples</taxon>
    </lineage>
</organism>
<dbReference type="PROSITE" id="PS51352">
    <property type="entry name" value="THIOREDOXIN_2"/>
    <property type="match status" value="1"/>
</dbReference>
<keyword evidence="4" id="KW-1015">Disulfide bond</keyword>
<dbReference type="InterPro" id="IPR011990">
    <property type="entry name" value="TPR-like_helical_dom_sf"/>
</dbReference>
<dbReference type="GO" id="GO:0006950">
    <property type="term" value="P:response to stress"/>
    <property type="evidence" value="ECO:0007669"/>
    <property type="project" value="UniProtKB-ARBA"/>
</dbReference>
<evidence type="ECO:0000313" key="7">
    <source>
        <dbReference type="EMBL" id="CAA9517942.1"/>
    </source>
</evidence>
<dbReference type="PANTHER" id="PTHR45663:SF11">
    <property type="entry name" value="GEO12009P1"/>
    <property type="match status" value="1"/>
</dbReference>
<evidence type="ECO:0000256" key="2">
    <source>
        <dbReference type="ARBA" id="ARBA00022448"/>
    </source>
</evidence>
<sequence length="247" mass="26551">MIFDADDTTFREAVLERSAAVPVVVDFWAAWCGPCRQLTPALESAAAAREGRVDLAKVDVDANPLLSQTYRVQGIPAVKAFRDGKIASEFTGAVPPAQVERFFDALVPSEADELAGSDDESSLRRALELDPRQSVAAGKLARLLLARGETDEALAAVEAFPHDFVAAGLAARARLSQNGHGLEDAFAAWDRGDHATALEDLQTAFAAAREGTERDAIRQTMVAIFTELGPDDPLAREHRRRLSAAIS</sequence>
<dbReference type="Gene3D" id="1.25.40.10">
    <property type="entry name" value="Tetratricopeptide repeat domain"/>
    <property type="match status" value="1"/>
</dbReference>
<name>A0A6J4TBE7_9ACTN</name>
<feature type="domain" description="Thioredoxin" evidence="6">
    <location>
        <begin position="1"/>
        <end position="108"/>
    </location>
</feature>